<organism evidence="1 2">
    <name type="scientific">Tetrabaena socialis</name>
    <dbReference type="NCBI Taxonomy" id="47790"/>
    <lineage>
        <taxon>Eukaryota</taxon>
        <taxon>Viridiplantae</taxon>
        <taxon>Chlorophyta</taxon>
        <taxon>core chlorophytes</taxon>
        <taxon>Chlorophyceae</taxon>
        <taxon>CS clade</taxon>
        <taxon>Chlamydomonadales</taxon>
        <taxon>Tetrabaenaceae</taxon>
        <taxon>Tetrabaena</taxon>
    </lineage>
</organism>
<proteinExistence type="predicted"/>
<dbReference type="EMBL" id="PGGS01000436">
    <property type="protein sequence ID" value="PNH03993.1"/>
    <property type="molecule type" value="Genomic_DNA"/>
</dbReference>
<accession>A0A2J7ZUN7</accession>
<gene>
    <name evidence="1" type="ORF">TSOC_009904</name>
</gene>
<evidence type="ECO:0000313" key="1">
    <source>
        <dbReference type="EMBL" id="PNH03993.1"/>
    </source>
</evidence>
<dbReference type="Proteomes" id="UP000236333">
    <property type="component" value="Unassembled WGS sequence"/>
</dbReference>
<protein>
    <submittedName>
        <fullName evidence="1">Uncharacterized protein</fullName>
    </submittedName>
</protein>
<comment type="caution">
    <text evidence="1">The sequence shown here is derived from an EMBL/GenBank/DDBJ whole genome shotgun (WGS) entry which is preliminary data.</text>
</comment>
<dbReference type="AlphaFoldDB" id="A0A2J7ZUN7"/>
<reference evidence="1 2" key="1">
    <citation type="journal article" date="2017" name="Mol. Biol. Evol.">
        <title>The 4-celled Tetrabaena socialis nuclear genome reveals the essential components for genetic control of cell number at the origin of multicellularity in the volvocine lineage.</title>
        <authorList>
            <person name="Featherston J."/>
            <person name="Arakaki Y."/>
            <person name="Hanschen E.R."/>
            <person name="Ferris P.J."/>
            <person name="Michod R.E."/>
            <person name="Olson B.J.S.C."/>
            <person name="Nozaki H."/>
            <person name="Durand P.M."/>
        </authorList>
    </citation>
    <scope>NUCLEOTIDE SEQUENCE [LARGE SCALE GENOMIC DNA]</scope>
    <source>
        <strain evidence="1 2">NIES-571</strain>
    </source>
</reference>
<evidence type="ECO:0000313" key="2">
    <source>
        <dbReference type="Proteomes" id="UP000236333"/>
    </source>
</evidence>
<keyword evidence="2" id="KW-1185">Reference proteome</keyword>
<name>A0A2J7ZUN7_9CHLO</name>
<sequence>MPLRLHLVRRVRGGGVSIRIGPAVARSISPKFFSARAAAPMLAPICGSTRMTAGRKVSKHRCTS</sequence>